<dbReference type="SUPFAM" id="SSF52047">
    <property type="entry name" value="RNI-like"/>
    <property type="match status" value="1"/>
</dbReference>
<dbReference type="Proteomes" id="UP000794436">
    <property type="component" value="Unassembled WGS sequence"/>
</dbReference>
<evidence type="ECO:0000256" key="1">
    <source>
        <dbReference type="SAM" id="MobiDB-lite"/>
    </source>
</evidence>
<dbReference type="AlphaFoldDB" id="A0A8K1CI77"/>
<feature type="compositionally biased region" description="Polar residues" evidence="1">
    <location>
        <begin position="19"/>
        <end position="29"/>
    </location>
</feature>
<name>A0A8K1CI77_PYTOL</name>
<protein>
    <submittedName>
        <fullName evidence="2">Uncharacterized protein</fullName>
    </submittedName>
</protein>
<dbReference type="OrthoDB" id="152204at2759"/>
<dbReference type="InterPro" id="IPR032675">
    <property type="entry name" value="LRR_dom_sf"/>
</dbReference>
<sequence>MELLRELKRRRVNAGAVDANTTRNASSSGARAVSNAESPMLRLSPSILREQVFSFLLFQPLMPHGIDLRVFDAQSSQLRLVCRQWRDVVVEMRRFEQPRALMLDIKTHETRLHDRITTDMEQLEIVMGVMQHAPEHAGGSRRRTEYQPYFTQYRKVEEMQIEWKAVLSGASQLRRLDLSLTATSQVSAILREASSACPQLTALLLPLGEIEPTKRVPFFKDLYTALECWFQTNGGLLQLRVPWIPSDERESFLEAVTSFCPNIQYLQTYSSVRRRFMDDWPIGQSFFNVPIKTWRAFCGQCVNLRELDWSMTPWSEEFIREFTVRKWSKLTELRIRFNASTGRLLFMRKELGKVFDAVPALRVLELNLPARPGSDTGAAFGCDNVLLDLASRCPALEMIHVRPSQESSRAAGMKPPFFSDHSDPGNPTSKGRDALLGMPRLAYIRIGKLVDDDASSLTNALRLSPLRTFRRVDFRAIGPVHGAIASMLHYLKELDSDRLENLNLSLQLEQSSFDGSSILRTRDVEGVLARIRAKHPKTVKRLHLRASKFFDRDGRESAVFYGCEVWINHVEAGRVDDCKVECNYEGYYSKKRSGGFLE</sequence>
<accession>A0A8K1CI77</accession>
<gene>
    <name evidence="2" type="ORF">Poli38472_005210</name>
</gene>
<organism evidence="2 3">
    <name type="scientific">Pythium oligandrum</name>
    <name type="common">Mycoparasitic fungus</name>
    <dbReference type="NCBI Taxonomy" id="41045"/>
    <lineage>
        <taxon>Eukaryota</taxon>
        <taxon>Sar</taxon>
        <taxon>Stramenopiles</taxon>
        <taxon>Oomycota</taxon>
        <taxon>Peronosporomycetes</taxon>
        <taxon>Pythiales</taxon>
        <taxon>Pythiaceae</taxon>
        <taxon>Pythium</taxon>
    </lineage>
</organism>
<dbReference type="EMBL" id="SPLM01000073">
    <property type="protein sequence ID" value="TMW62592.1"/>
    <property type="molecule type" value="Genomic_DNA"/>
</dbReference>
<proteinExistence type="predicted"/>
<comment type="caution">
    <text evidence="2">The sequence shown here is derived from an EMBL/GenBank/DDBJ whole genome shotgun (WGS) entry which is preliminary data.</text>
</comment>
<reference evidence="2" key="1">
    <citation type="submission" date="2019-03" db="EMBL/GenBank/DDBJ databases">
        <title>Long read genome sequence of the mycoparasitic Pythium oligandrum ATCC 38472 isolated from sugarbeet rhizosphere.</title>
        <authorList>
            <person name="Gaulin E."/>
        </authorList>
    </citation>
    <scope>NUCLEOTIDE SEQUENCE</scope>
    <source>
        <strain evidence="2">ATCC 38472_TT</strain>
    </source>
</reference>
<feature type="region of interest" description="Disordered" evidence="1">
    <location>
        <begin position="15"/>
        <end position="35"/>
    </location>
</feature>
<evidence type="ECO:0000313" key="2">
    <source>
        <dbReference type="EMBL" id="TMW62592.1"/>
    </source>
</evidence>
<keyword evidence="3" id="KW-1185">Reference proteome</keyword>
<dbReference type="Gene3D" id="3.80.10.10">
    <property type="entry name" value="Ribonuclease Inhibitor"/>
    <property type="match status" value="1"/>
</dbReference>
<evidence type="ECO:0000313" key="3">
    <source>
        <dbReference type="Proteomes" id="UP000794436"/>
    </source>
</evidence>